<sequence>MSEEVAGGVCPNNPLVQRAGEPQAEDDDVLVLEETVETQEGAKFYCILGKVLGMKHLNPQAFVSVMRKLWNPLKVGNVRGIASKVGRFIGFDEKGELGWGKFVRARVALNMEKPLRKSLTIRRGAGLSSEVYYRYEGILNFCYLCGRLGHSLKECEKRSEELDEEEILSYGEWLRASPLKPYSAKMASIQVPTSCGNPESIVGNSQAVTPQHVVRKL</sequence>
<accession>A0A9Q0J475</accession>
<comment type="caution">
    <text evidence="3">The sequence shown here is derived from an EMBL/GenBank/DDBJ whole genome shotgun (WGS) entry which is preliminary data.</text>
</comment>
<dbReference type="GO" id="GO:0003676">
    <property type="term" value="F:nucleic acid binding"/>
    <property type="evidence" value="ECO:0007669"/>
    <property type="project" value="InterPro"/>
</dbReference>
<dbReference type="InterPro" id="IPR001878">
    <property type="entry name" value="Znf_CCHC"/>
</dbReference>
<protein>
    <recommendedName>
        <fullName evidence="2">CCHC-type domain-containing protein</fullName>
    </recommendedName>
</protein>
<evidence type="ECO:0000259" key="2">
    <source>
        <dbReference type="PROSITE" id="PS50158"/>
    </source>
</evidence>
<dbReference type="InterPro" id="IPR040256">
    <property type="entry name" value="At4g02000-like"/>
</dbReference>
<dbReference type="PANTHER" id="PTHR31286:SF167">
    <property type="entry name" value="OS09G0268800 PROTEIN"/>
    <property type="match status" value="1"/>
</dbReference>
<dbReference type="Proteomes" id="UP001141552">
    <property type="component" value="Unassembled WGS sequence"/>
</dbReference>
<keyword evidence="1" id="KW-0479">Metal-binding</keyword>
<organism evidence="3 4">
    <name type="scientific">Turnera subulata</name>
    <dbReference type="NCBI Taxonomy" id="218843"/>
    <lineage>
        <taxon>Eukaryota</taxon>
        <taxon>Viridiplantae</taxon>
        <taxon>Streptophyta</taxon>
        <taxon>Embryophyta</taxon>
        <taxon>Tracheophyta</taxon>
        <taxon>Spermatophyta</taxon>
        <taxon>Magnoliopsida</taxon>
        <taxon>eudicotyledons</taxon>
        <taxon>Gunneridae</taxon>
        <taxon>Pentapetalae</taxon>
        <taxon>rosids</taxon>
        <taxon>fabids</taxon>
        <taxon>Malpighiales</taxon>
        <taxon>Passifloraceae</taxon>
        <taxon>Turnera</taxon>
    </lineage>
</organism>
<keyword evidence="1" id="KW-0863">Zinc-finger</keyword>
<feature type="domain" description="CCHC-type" evidence="2">
    <location>
        <begin position="142"/>
        <end position="157"/>
    </location>
</feature>
<dbReference type="InterPro" id="IPR025836">
    <property type="entry name" value="Zn_knuckle_CX2CX4HX4C"/>
</dbReference>
<dbReference type="OrthoDB" id="914114at2759"/>
<dbReference type="EMBL" id="JAKUCV010006359">
    <property type="protein sequence ID" value="KAJ4827699.1"/>
    <property type="molecule type" value="Genomic_DNA"/>
</dbReference>
<keyword evidence="1" id="KW-0862">Zinc</keyword>
<dbReference type="AlphaFoldDB" id="A0A9Q0J475"/>
<reference evidence="3" key="2">
    <citation type="journal article" date="2023" name="Plants (Basel)">
        <title>Annotation of the Turnera subulata (Passifloraceae) Draft Genome Reveals the S-Locus Evolved after the Divergence of Turneroideae from Passifloroideae in a Stepwise Manner.</title>
        <authorList>
            <person name="Henning P.M."/>
            <person name="Roalson E.H."/>
            <person name="Mir W."/>
            <person name="McCubbin A.G."/>
            <person name="Shore J.S."/>
        </authorList>
    </citation>
    <scope>NUCLEOTIDE SEQUENCE</scope>
    <source>
        <strain evidence="3">F60SS</strain>
    </source>
</reference>
<dbReference type="PANTHER" id="PTHR31286">
    <property type="entry name" value="GLYCINE-RICH CELL WALL STRUCTURAL PROTEIN 1.8-LIKE"/>
    <property type="match status" value="1"/>
</dbReference>
<reference evidence="3" key="1">
    <citation type="submission" date="2022-02" db="EMBL/GenBank/DDBJ databases">
        <authorList>
            <person name="Henning P.M."/>
            <person name="McCubbin A.G."/>
            <person name="Shore J.S."/>
        </authorList>
    </citation>
    <scope>NUCLEOTIDE SEQUENCE</scope>
    <source>
        <strain evidence="3">F60SS</strain>
        <tissue evidence="3">Leaves</tissue>
    </source>
</reference>
<name>A0A9Q0J475_9ROSI</name>
<dbReference type="GO" id="GO:0008270">
    <property type="term" value="F:zinc ion binding"/>
    <property type="evidence" value="ECO:0007669"/>
    <property type="project" value="UniProtKB-KW"/>
</dbReference>
<evidence type="ECO:0000313" key="4">
    <source>
        <dbReference type="Proteomes" id="UP001141552"/>
    </source>
</evidence>
<evidence type="ECO:0000313" key="3">
    <source>
        <dbReference type="EMBL" id="KAJ4827699.1"/>
    </source>
</evidence>
<dbReference type="Pfam" id="PF14392">
    <property type="entry name" value="zf-CCHC_4"/>
    <property type="match status" value="1"/>
</dbReference>
<keyword evidence="4" id="KW-1185">Reference proteome</keyword>
<proteinExistence type="predicted"/>
<gene>
    <name evidence="3" type="ORF">Tsubulata_027558</name>
</gene>
<evidence type="ECO:0000256" key="1">
    <source>
        <dbReference type="PROSITE-ProRule" id="PRU00047"/>
    </source>
</evidence>
<dbReference type="PROSITE" id="PS50158">
    <property type="entry name" value="ZF_CCHC"/>
    <property type="match status" value="1"/>
</dbReference>